<keyword evidence="2" id="KW-1185">Reference proteome</keyword>
<dbReference type="EMBL" id="SWLB01000008">
    <property type="protein sequence ID" value="KAF3335897.1"/>
    <property type="molecule type" value="Genomic_DNA"/>
</dbReference>
<keyword evidence="1" id="KW-0067">ATP-binding</keyword>
<comment type="caution">
    <text evidence="1">The sequence shown here is derived from an EMBL/GenBank/DDBJ whole genome shotgun (WGS) entry which is preliminary data.</text>
</comment>
<dbReference type="AlphaFoldDB" id="A0A833R7D3"/>
<organism evidence="1 2">
    <name type="scientific">Carex littledalei</name>
    <dbReference type="NCBI Taxonomy" id="544730"/>
    <lineage>
        <taxon>Eukaryota</taxon>
        <taxon>Viridiplantae</taxon>
        <taxon>Streptophyta</taxon>
        <taxon>Embryophyta</taxon>
        <taxon>Tracheophyta</taxon>
        <taxon>Spermatophyta</taxon>
        <taxon>Magnoliopsida</taxon>
        <taxon>Liliopsida</taxon>
        <taxon>Poales</taxon>
        <taxon>Cyperaceae</taxon>
        <taxon>Cyperoideae</taxon>
        <taxon>Cariceae</taxon>
        <taxon>Carex</taxon>
        <taxon>Carex subgen. Euthyceras</taxon>
    </lineage>
</organism>
<evidence type="ECO:0000313" key="1">
    <source>
        <dbReference type="EMBL" id="KAF3335897.1"/>
    </source>
</evidence>
<keyword evidence="1" id="KW-0347">Helicase</keyword>
<gene>
    <name evidence="1" type="ORF">FCM35_KLT20404</name>
</gene>
<evidence type="ECO:0000313" key="2">
    <source>
        <dbReference type="Proteomes" id="UP000623129"/>
    </source>
</evidence>
<dbReference type="Proteomes" id="UP000623129">
    <property type="component" value="Unassembled WGS sequence"/>
</dbReference>
<protein>
    <submittedName>
        <fullName evidence="1">DEAD-box ATP-dependent RNA helicase 8</fullName>
    </submittedName>
</protein>
<dbReference type="OrthoDB" id="10495973at2759"/>
<sequence>MPFVSVAASNKSIDNIFAMVNRVELLAKKIIELGYLCFYIHAKMLQDHRNCFFHDFRNELLTKGLSKGEEKGESGFILDDKLQVISTSCQ</sequence>
<keyword evidence="1" id="KW-0547">Nucleotide-binding</keyword>
<dbReference type="GO" id="GO:0004386">
    <property type="term" value="F:helicase activity"/>
    <property type="evidence" value="ECO:0007669"/>
    <property type="project" value="UniProtKB-KW"/>
</dbReference>
<keyword evidence="1" id="KW-0378">Hydrolase</keyword>
<reference evidence="1" key="1">
    <citation type="submission" date="2020-01" db="EMBL/GenBank/DDBJ databases">
        <title>Genome sequence of Kobresia littledalei, the first chromosome-level genome in the family Cyperaceae.</title>
        <authorList>
            <person name="Qu G."/>
        </authorList>
    </citation>
    <scope>NUCLEOTIDE SEQUENCE</scope>
    <source>
        <strain evidence="1">C.B.Clarke</strain>
        <tissue evidence="1">Leaf</tissue>
    </source>
</reference>
<proteinExistence type="predicted"/>
<name>A0A833R7D3_9POAL</name>
<accession>A0A833R7D3</accession>